<reference evidence="1" key="1">
    <citation type="journal article" name="DNA Res.">
        <title>The physiological potential of anammox bacteria as revealed by their core genome structure.</title>
        <authorList>
            <person name="Okubo T."/>
            <person name="Toyoda A."/>
            <person name="Fukuhara K."/>
            <person name="Uchiyama I."/>
            <person name="Harigaya Y."/>
            <person name="Kuroiwa M."/>
            <person name="Suzuki T."/>
            <person name="Murakami Y."/>
            <person name="Suwa Y."/>
            <person name="Takami H."/>
        </authorList>
    </citation>
    <scope>NUCLEOTIDE SEQUENCE</scope>
    <source>
        <strain evidence="1">317325-3</strain>
    </source>
</reference>
<proteinExistence type="predicted"/>
<gene>
    <name evidence="1" type="ORF">DSYM_00920</name>
</gene>
<dbReference type="Proteomes" id="UP000662914">
    <property type="component" value="Chromosome"/>
</dbReference>
<evidence type="ECO:0000313" key="1">
    <source>
        <dbReference type="EMBL" id="BBO19393.1"/>
    </source>
</evidence>
<dbReference type="AlphaFoldDB" id="A0A809QVB7"/>
<accession>A0A809QVB7</accession>
<sequence length="235" mass="25516">MMDSNDELTIAARMKGWDIFAPDWDYLRQYPALQLASLCALSVGLHPAFASPGWVFNLARPHFSGTDPDEYCPLEDAESGAKRAALLNDFLRRVQIAVGNLFPRGTLPIADGAADGERTVVKVADFAAWADGMGWNLPPEFPRTQAGAVAYPVAPEGLQTGGAGWPWGNHETELLRKLAAAAARFWTNYDPTDNTTAPTNQAVATWLKEQGVAERVAEIMAQILRPDGLPTGPRK</sequence>
<protein>
    <submittedName>
        <fullName evidence="1">Uncharacterized protein</fullName>
    </submittedName>
</protein>
<dbReference type="EMBL" id="AP021857">
    <property type="protein sequence ID" value="BBO19393.1"/>
    <property type="molecule type" value="Genomic_DNA"/>
</dbReference>
<organism evidence="1 2">
    <name type="scientific">Candidatus Desulfobacillus denitrificans</name>
    <dbReference type="NCBI Taxonomy" id="2608985"/>
    <lineage>
        <taxon>Bacteria</taxon>
        <taxon>Pseudomonadati</taxon>
        <taxon>Pseudomonadota</taxon>
        <taxon>Betaproteobacteria</taxon>
        <taxon>Candidatus Desulfobacillus</taxon>
    </lineage>
</organism>
<evidence type="ECO:0000313" key="2">
    <source>
        <dbReference type="Proteomes" id="UP000662914"/>
    </source>
</evidence>
<name>A0A809QVB7_9PROT</name>
<dbReference type="KEGG" id="ddz:DSYM_00920"/>